<dbReference type="SMART" id="SM00345">
    <property type="entry name" value="HTH_GNTR"/>
    <property type="match status" value="1"/>
</dbReference>
<evidence type="ECO:0000256" key="1">
    <source>
        <dbReference type="ARBA" id="ARBA00023015"/>
    </source>
</evidence>
<evidence type="ECO:0000259" key="4">
    <source>
        <dbReference type="PROSITE" id="PS50949"/>
    </source>
</evidence>
<dbReference type="CDD" id="cd07377">
    <property type="entry name" value="WHTH_GntR"/>
    <property type="match status" value="1"/>
</dbReference>
<dbReference type="SUPFAM" id="SSF48008">
    <property type="entry name" value="GntR ligand-binding domain-like"/>
    <property type="match status" value="1"/>
</dbReference>
<dbReference type="SMART" id="SM00895">
    <property type="entry name" value="FCD"/>
    <property type="match status" value="1"/>
</dbReference>
<evidence type="ECO:0000256" key="3">
    <source>
        <dbReference type="ARBA" id="ARBA00023163"/>
    </source>
</evidence>
<dbReference type="PROSITE" id="PS50949">
    <property type="entry name" value="HTH_GNTR"/>
    <property type="match status" value="1"/>
</dbReference>
<protein>
    <submittedName>
        <fullName evidence="5">GntR family transcriptional regulator</fullName>
    </submittedName>
</protein>
<dbReference type="AlphaFoldDB" id="A0AAU2V3D5"/>
<dbReference type="PANTHER" id="PTHR43537">
    <property type="entry name" value="TRANSCRIPTIONAL REGULATOR, GNTR FAMILY"/>
    <property type="match status" value="1"/>
</dbReference>
<reference evidence="5" key="1">
    <citation type="submission" date="2022-10" db="EMBL/GenBank/DDBJ databases">
        <title>The complete genomes of actinobacterial strains from the NBC collection.</title>
        <authorList>
            <person name="Joergensen T.S."/>
            <person name="Alvarez Arevalo M."/>
            <person name="Sterndorff E.B."/>
            <person name="Faurdal D."/>
            <person name="Vuksanovic O."/>
            <person name="Mourched A.-S."/>
            <person name="Charusanti P."/>
            <person name="Shaw S."/>
            <person name="Blin K."/>
            <person name="Weber T."/>
        </authorList>
    </citation>
    <scope>NUCLEOTIDE SEQUENCE</scope>
    <source>
        <strain evidence="5">NBC_00003</strain>
    </source>
</reference>
<dbReference type="EMBL" id="CP108318">
    <property type="protein sequence ID" value="WTW61838.1"/>
    <property type="molecule type" value="Genomic_DNA"/>
</dbReference>
<dbReference type="PANTHER" id="PTHR43537:SF45">
    <property type="entry name" value="GNTR FAMILY REGULATORY PROTEIN"/>
    <property type="match status" value="1"/>
</dbReference>
<keyword evidence="1" id="KW-0805">Transcription regulation</keyword>
<dbReference type="GO" id="GO:0003700">
    <property type="term" value="F:DNA-binding transcription factor activity"/>
    <property type="evidence" value="ECO:0007669"/>
    <property type="project" value="InterPro"/>
</dbReference>
<dbReference type="SUPFAM" id="SSF46785">
    <property type="entry name" value="Winged helix' DNA-binding domain"/>
    <property type="match status" value="1"/>
</dbReference>
<dbReference type="Pfam" id="PF00392">
    <property type="entry name" value="GntR"/>
    <property type="match status" value="1"/>
</dbReference>
<dbReference type="Gene3D" id="1.20.120.530">
    <property type="entry name" value="GntR ligand-binding domain-like"/>
    <property type="match status" value="1"/>
</dbReference>
<keyword evidence="2" id="KW-0238">DNA-binding</keyword>
<dbReference type="GO" id="GO:0003677">
    <property type="term" value="F:DNA binding"/>
    <property type="evidence" value="ECO:0007669"/>
    <property type="project" value="UniProtKB-KW"/>
</dbReference>
<name>A0AAU2V3D5_9ACTN</name>
<feature type="domain" description="HTH gntR-type" evidence="4">
    <location>
        <begin position="19"/>
        <end position="86"/>
    </location>
</feature>
<dbReference type="InterPro" id="IPR000524">
    <property type="entry name" value="Tscrpt_reg_HTH_GntR"/>
</dbReference>
<sequence>MSTEEPASAPAPAPEPSRRLLRDVAYEALLASIVSGEFAPGAKLSDAELAARLGLSRAPVRDALARLTAERLVVSKPQSYTRVAPLVAEEIRGALAVVGAMHTLAVREALPRLEPDHLAQMRTANEEFVRAVRAGDIAAAIAADDAFHAVPVAASGNQPLADTVARYTPLLRRLEHQRFSSTAARASAARHEELIAACEARDADRAAEISYEIWAELD</sequence>
<evidence type="ECO:0000313" key="5">
    <source>
        <dbReference type="EMBL" id="WTW61838.1"/>
    </source>
</evidence>
<dbReference type="InterPro" id="IPR008920">
    <property type="entry name" value="TF_FadR/GntR_C"/>
</dbReference>
<accession>A0AAU2V3D5</accession>
<gene>
    <name evidence="5" type="ORF">OG549_14880</name>
</gene>
<dbReference type="Gene3D" id="1.10.10.10">
    <property type="entry name" value="Winged helix-like DNA-binding domain superfamily/Winged helix DNA-binding domain"/>
    <property type="match status" value="1"/>
</dbReference>
<proteinExistence type="predicted"/>
<dbReference type="InterPro" id="IPR036388">
    <property type="entry name" value="WH-like_DNA-bd_sf"/>
</dbReference>
<dbReference type="InterPro" id="IPR036390">
    <property type="entry name" value="WH_DNA-bd_sf"/>
</dbReference>
<dbReference type="Pfam" id="PF07729">
    <property type="entry name" value="FCD"/>
    <property type="match status" value="1"/>
</dbReference>
<keyword evidence="3" id="KW-0804">Transcription</keyword>
<dbReference type="InterPro" id="IPR011711">
    <property type="entry name" value="GntR_C"/>
</dbReference>
<evidence type="ECO:0000256" key="2">
    <source>
        <dbReference type="ARBA" id="ARBA00023125"/>
    </source>
</evidence>
<organism evidence="5">
    <name type="scientific">Streptomyces sp. NBC_00003</name>
    <dbReference type="NCBI Taxonomy" id="2903608"/>
    <lineage>
        <taxon>Bacteria</taxon>
        <taxon>Bacillati</taxon>
        <taxon>Actinomycetota</taxon>
        <taxon>Actinomycetes</taxon>
        <taxon>Kitasatosporales</taxon>
        <taxon>Streptomycetaceae</taxon>
        <taxon>Streptomyces</taxon>
    </lineage>
</organism>